<dbReference type="InterPro" id="IPR050835">
    <property type="entry name" value="ABC_transporter_sub-D"/>
</dbReference>
<dbReference type="InterPro" id="IPR027417">
    <property type="entry name" value="P-loop_NTPase"/>
</dbReference>
<dbReference type="InterPro" id="IPR003439">
    <property type="entry name" value="ABC_transporter-like_ATP-bd"/>
</dbReference>
<dbReference type="AlphaFoldDB" id="A0A6P6XY05"/>
<evidence type="ECO:0000256" key="4">
    <source>
        <dbReference type="ARBA" id="ARBA00022989"/>
    </source>
</evidence>
<evidence type="ECO:0000256" key="2">
    <source>
        <dbReference type="ARBA" id="ARBA00022448"/>
    </source>
</evidence>
<dbReference type="InParanoid" id="A0A6P6XY05"/>
<evidence type="ECO:0000259" key="8">
    <source>
        <dbReference type="PROSITE" id="PS50929"/>
    </source>
</evidence>
<dbReference type="GO" id="GO:0016887">
    <property type="term" value="F:ATP hydrolysis activity"/>
    <property type="evidence" value="ECO:0007669"/>
    <property type="project" value="InterPro"/>
</dbReference>
<keyword evidence="2" id="KW-0813">Transport</keyword>
<dbReference type="Gene3D" id="1.20.1560.10">
    <property type="entry name" value="ABC transporter type 1, transmembrane domain"/>
    <property type="match status" value="1"/>
</dbReference>
<feature type="transmembrane region" description="Helical" evidence="6">
    <location>
        <begin position="180"/>
        <end position="206"/>
    </location>
</feature>
<organism evidence="9 10">
    <name type="scientific">Dermatophagoides pteronyssinus</name>
    <name type="common">European house dust mite</name>
    <dbReference type="NCBI Taxonomy" id="6956"/>
    <lineage>
        <taxon>Eukaryota</taxon>
        <taxon>Metazoa</taxon>
        <taxon>Ecdysozoa</taxon>
        <taxon>Arthropoda</taxon>
        <taxon>Chelicerata</taxon>
        <taxon>Arachnida</taxon>
        <taxon>Acari</taxon>
        <taxon>Acariformes</taxon>
        <taxon>Sarcoptiformes</taxon>
        <taxon>Astigmata</taxon>
        <taxon>Psoroptidia</taxon>
        <taxon>Analgoidea</taxon>
        <taxon>Pyroglyphidae</taxon>
        <taxon>Dermatophagoidinae</taxon>
        <taxon>Dermatophagoides</taxon>
    </lineage>
</organism>
<feature type="domain" description="ABC transporter" evidence="7">
    <location>
        <begin position="397"/>
        <end position="626"/>
    </location>
</feature>
<dbReference type="InterPro" id="IPR011527">
    <property type="entry name" value="ABC1_TM_dom"/>
</dbReference>
<name>A0A6P6XY05_DERPT</name>
<dbReference type="Gene3D" id="3.40.50.300">
    <property type="entry name" value="P-loop containing nucleotide triphosphate hydrolases"/>
    <property type="match status" value="1"/>
</dbReference>
<feature type="transmembrane region" description="Helical" evidence="6">
    <location>
        <begin position="266"/>
        <end position="287"/>
    </location>
</feature>
<dbReference type="GO" id="GO:0005524">
    <property type="term" value="F:ATP binding"/>
    <property type="evidence" value="ECO:0007669"/>
    <property type="project" value="InterPro"/>
</dbReference>
<keyword evidence="3 6" id="KW-0812">Transmembrane</keyword>
<feature type="transmembrane region" description="Helical" evidence="6">
    <location>
        <begin position="154"/>
        <end position="174"/>
    </location>
</feature>
<keyword evidence="5 6" id="KW-0472">Membrane</keyword>
<reference evidence="10" key="1">
    <citation type="submission" date="2025-08" db="UniProtKB">
        <authorList>
            <consortium name="RefSeq"/>
        </authorList>
    </citation>
    <scope>IDENTIFICATION</scope>
    <source>
        <strain evidence="10">Airmid</strain>
    </source>
</reference>
<dbReference type="GO" id="GO:0140359">
    <property type="term" value="F:ABC-type transporter activity"/>
    <property type="evidence" value="ECO:0007669"/>
    <property type="project" value="InterPro"/>
</dbReference>
<dbReference type="InterPro" id="IPR036640">
    <property type="entry name" value="ABC1_TM_sf"/>
</dbReference>
<dbReference type="PROSITE" id="PS50929">
    <property type="entry name" value="ABC_TM1F"/>
    <property type="match status" value="1"/>
</dbReference>
<evidence type="ECO:0000313" key="10">
    <source>
        <dbReference type="RefSeq" id="XP_027196819.1"/>
    </source>
</evidence>
<dbReference type="OrthoDB" id="422637at2759"/>
<evidence type="ECO:0000256" key="6">
    <source>
        <dbReference type="SAM" id="Phobius"/>
    </source>
</evidence>
<gene>
    <name evidence="10" type="primary">LOC113791265</name>
</gene>
<dbReference type="SUPFAM" id="SSF52540">
    <property type="entry name" value="P-loop containing nucleoside triphosphate hydrolases"/>
    <property type="match status" value="1"/>
</dbReference>
<dbReference type="GO" id="GO:0005778">
    <property type="term" value="C:peroxisomal membrane"/>
    <property type="evidence" value="ECO:0007669"/>
    <property type="project" value="TreeGrafter"/>
</dbReference>
<dbReference type="KEGG" id="dpte:113791265"/>
<dbReference type="RefSeq" id="XP_027196819.1">
    <property type="nucleotide sequence ID" value="XM_027341018.1"/>
</dbReference>
<dbReference type="SUPFAM" id="SSF90123">
    <property type="entry name" value="ABC transporter transmembrane region"/>
    <property type="match status" value="1"/>
</dbReference>
<dbReference type="PANTHER" id="PTHR11384:SF59">
    <property type="entry name" value="LYSOSOMAL COBALAMIN TRANSPORTER ABCD4"/>
    <property type="match status" value="1"/>
</dbReference>
<dbReference type="Pfam" id="PF00005">
    <property type="entry name" value="ABC_tran"/>
    <property type="match status" value="1"/>
</dbReference>
<proteinExistence type="inferred from homology"/>
<dbReference type="PANTHER" id="PTHR11384">
    <property type="entry name" value="ATP-BINDING CASSETTE, SUB-FAMILY D MEMBER"/>
    <property type="match status" value="1"/>
</dbReference>
<dbReference type="OMA" id="YNYQAYV"/>
<evidence type="ECO:0000256" key="1">
    <source>
        <dbReference type="ARBA" id="ARBA00008575"/>
    </source>
</evidence>
<keyword evidence="4 6" id="KW-1133">Transmembrane helix</keyword>
<evidence type="ECO:0000259" key="7">
    <source>
        <dbReference type="PROSITE" id="PS50893"/>
    </source>
</evidence>
<dbReference type="GO" id="GO:0015910">
    <property type="term" value="P:long-chain fatty acid import into peroxisome"/>
    <property type="evidence" value="ECO:0007669"/>
    <property type="project" value="TreeGrafter"/>
</dbReference>
<evidence type="ECO:0000313" key="9">
    <source>
        <dbReference type="Proteomes" id="UP000515146"/>
    </source>
</evidence>
<comment type="similarity">
    <text evidence="1">Belongs to the ABC transporter superfamily. ABCD family. Peroxisomal fatty acyl CoA transporter (TC 3.A.1.203) subfamily.</text>
</comment>
<accession>A0A6P6XY05</accession>
<dbReference type="GO" id="GO:0005324">
    <property type="term" value="F:long-chain fatty acid transmembrane transporter activity"/>
    <property type="evidence" value="ECO:0007669"/>
    <property type="project" value="TreeGrafter"/>
</dbReference>
<protein>
    <submittedName>
        <fullName evidence="10">ATP-binding cassette sub-family D member 4-like</fullName>
    </submittedName>
</protein>
<feature type="transmembrane region" description="Helical" evidence="6">
    <location>
        <begin position="66"/>
        <end position="86"/>
    </location>
</feature>
<dbReference type="GO" id="GO:0006635">
    <property type="term" value="P:fatty acid beta-oxidation"/>
    <property type="evidence" value="ECO:0007669"/>
    <property type="project" value="TreeGrafter"/>
</dbReference>
<dbReference type="GO" id="GO:0007031">
    <property type="term" value="P:peroxisome organization"/>
    <property type="evidence" value="ECO:0007669"/>
    <property type="project" value="TreeGrafter"/>
</dbReference>
<dbReference type="GO" id="GO:0042760">
    <property type="term" value="P:very long-chain fatty acid catabolic process"/>
    <property type="evidence" value="ECO:0007669"/>
    <property type="project" value="TreeGrafter"/>
</dbReference>
<dbReference type="Pfam" id="PF06472">
    <property type="entry name" value="ABC_membrane_2"/>
    <property type="match status" value="1"/>
</dbReference>
<evidence type="ECO:0000256" key="3">
    <source>
        <dbReference type="ARBA" id="ARBA00022692"/>
    </source>
</evidence>
<keyword evidence="9" id="KW-1185">Reference proteome</keyword>
<feature type="transmembrane region" description="Helical" evidence="6">
    <location>
        <begin position="26"/>
        <end position="46"/>
    </location>
</feature>
<dbReference type="InterPro" id="IPR017871">
    <property type="entry name" value="ABC_transporter-like_CS"/>
</dbReference>
<dbReference type="PROSITE" id="PS00211">
    <property type="entry name" value="ABC_TRANSPORTER_1"/>
    <property type="match status" value="1"/>
</dbReference>
<dbReference type="Proteomes" id="UP000515146">
    <property type="component" value="Unplaced"/>
</dbReference>
<dbReference type="PROSITE" id="PS50893">
    <property type="entry name" value="ABC_TRANSPORTER_2"/>
    <property type="match status" value="1"/>
</dbReference>
<evidence type="ECO:0000256" key="5">
    <source>
        <dbReference type="ARBA" id="ARBA00023136"/>
    </source>
</evidence>
<feature type="domain" description="ABC transmembrane type-1" evidence="8">
    <location>
        <begin position="24"/>
        <end position="330"/>
    </location>
</feature>
<sequence length="629" mass="73386">MLPPLTLSQKWSLILTKIFSLHKLEIIISLIAVLIFSILYEIAVYHVGLISSDYYEILGKKDKNGFIRQTLQATGMIVAISLLITLKRYSSSYLYIGWRKHCTIQIHQQYFQNISYFKLNILNYPYNNFNNGKHYQLDNIDQRITQDVDRMFQMLSNIISELLVWPFILGFYWYKSQIKTGWLGPISCLILFIIGSIINSFLINIISPYVYQQERREGDFRFQHVRIRNNAEAIAFISGESAEHYKCHTLLKSLINVQYRLIFRQFFLIFTTNLSDYFGSIISFIAIAVPLFAGHYDNYTPQELSKLISANAFVTIYLINCFTRLIDLSQNISIFLGNYNRIIELNKWFLQQSPSSLNNDGSSTTDIDTIYMNQSLNFNNNNNGDYHELNNSDKNFYEMKNVTIQTPLQRTVLQNLNLIIKPRINLFITGSNGIGKTSILRSLKGIWPISSGSIERNQQLLLDTTMAMFFTHKPLLTNGSVAEQILYPKIYKREQWFQDIGFCERVIDILKFLDLEECVLKRVDNDIFLDFNENWIDHLSAGEAQRFQMARIFFHRPHIVFFDESTISLPKDVEKKIINELIYRYSITIVSCGHRISVKNHHQMELRIHGPNLFEIKDLSQSSNSSMKN</sequence>